<sequence length="206" mass="22954">MKITHEFRVAAGMVALVGACLSLSSCMSSPTYGTDKTAAEQLITDLGDATALTTKKDRNLKYSPRPGLVLPGESNKLALVEPQESLAGKNNPQWVESPEETRKRLVDDAELNKNKPHYRSPLALTGANARSLNTDEQLATYRAARAEQKSAYSDRRYLSDPPTEYRAVSDQAALDDLGEPERKKEKRRKKEAAAEKQSSRWWMPFQ</sequence>
<evidence type="ECO:0000313" key="2">
    <source>
        <dbReference type="EMBL" id="PWE57963.1"/>
    </source>
</evidence>
<accession>A0A2U2DXB4</accession>
<evidence type="ECO:0008006" key="4">
    <source>
        <dbReference type="Google" id="ProtNLM"/>
    </source>
</evidence>
<dbReference type="EMBL" id="QFBC01000001">
    <property type="protein sequence ID" value="PWE57963.1"/>
    <property type="molecule type" value="Genomic_DNA"/>
</dbReference>
<dbReference type="PROSITE" id="PS51257">
    <property type="entry name" value="PROKAR_LIPOPROTEIN"/>
    <property type="match status" value="1"/>
</dbReference>
<name>A0A2U2DXB4_9HYPH</name>
<protein>
    <recommendedName>
        <fullName evidence="4">Lipoprotein</fullName>
    </recommendedName>
</protein>
<dbReference type="AlphaFoldDB" id="A0A2U2DXB4"/>
<feature type="compositionally biased region" description="Basic and acidic residues" evidence="1">
    <location>
        <begin position="146"/>
        <end position="158"/>
    </location>
</feature>
<dbReference type="Proteomes" id="UP000245252">
    <property type="component" value="Unassembled WGS sequence"/>
</dbReference>
<reference evidence="2 3" key="1">
    <citation type="submission" date="2018-05" db="EMBL/GenBank/DDBJ databases">
        <title>The draft genome of strain NS-104.</title>
        <authorList>
            <person name="Hang P."/>
            <person name="Jiang J."/>
        </authorList>
    </citation>
    <scope>NUCLEOTIDE SEQUENCE [LARGE SCALE GENOMIC DNA]</scope>
    <source>
        <strain evidence="2 3">NS-104</strain>
    </source>
</reference>
<keyword evidence="3" id="KW-1185">Reference proteome</keyword>
<gene>
    <name evidence="2" type="ORF">DEM27_01875</name>
</gene>
<organism evidence="2 3">
    <name type="scientific">Metarhizobium album</name>
    <dbReference type="NCBI Taxonomy" id="2182425"/>
    <lineage>
        <taxon>Bacteria</taxon>
        <taxon>Pseudomonadati</taxon>
        <taxon>Pseudomonadota</taxon>
        <taxon>Alphaproteobacteria</taxon>
        <taxon>Hyphomicrobiales</taxon>
        <taxon>Rhizobiaceae</taxon>
        <taxon>Metarhizobium</taxon>
    </lineage>
</organism>
<dbReference type="RefSeq" id="WP_109456480.1">
    <property type="nucleotide sequence ID" value="NZ_QFBC01000001.1"/>
</dbReference>
<dbReference type="OrthoDB" id="7835439at2"/>
<evidence type="ECO:0000313" key="3">
    <source>
        <dbReference type="Proteomes" id="UP000245252"/>
    </source>
</evidence>
<feature type="region of interest" description="Disordered" evidence="1">
    <location>
        <begin position="146"/>
        <end position="206"/>
    </location>
</feature>
<proteinExistence type="predicted"/>
<evidence type="ECO:0000256" key="1">
    <source>
        <dbReference type="SAM" id="MobiDB-lite"/>
    </source>
</evidence>
<comment type="caution">
    <text evidence="2">The sequence shown here is derived from an EMBL/GenBank/DDBJ whole genome shotgun (WGS) entry which is preliminary data.</text>
</comment>